<dbReference type="CDD" id="cd12935">
    <property type="entry name" value="LEM_like"/>
    <property type="match status" value="1"/>
</dbReference>
<accession>A0A9W8GDN5</accession>
<dbReference type="GO" id="GO:0071763">
    <property type="term" value="P:nuclear membrane organization"/>
    <property type="evidence" value="ECO:0007669"/>
    <property type="project" value="TreeGrafter"/>
</dbReference>
<dbReference type="GO" id="GO:0034399">
    <property type="term" value="C:nuclear periphery"/>
    <property type="evidence" value="ECO:0007669"/>
    <property type="project" value="TreeGrafter"/>
</dbReference>
<keyword evidence="6" id="KW-0539">Nucleus</keyword>
<evidence type="ECO:0000256" key="3">
    <source>
        <dbReference type="ARBA" id="ARBA00022692"/>
    </source>
</evidence>
<evidence type="ECO:0000256" key="1">
    <source>
        <dbReference type="ARBA" id="ARBA00004540"/>
    </source>
</evidence>
<dbReference type="InterPro" id="IPR018996">
    <property type="entry name" value="Man1/Src1-like_C"/>
</dbReference>
<dbReference type="EMBL" id="JANBTX010000135">
    <property type="protein sequence ID" value="KAJ2685771.1"/>
    <property type="molecule type" value="Genomic_DNA"/>
</dbReference>
<feature type="compositionally biased region" description="Basic and acidic residues" evidence="7">
    <location>
        <begin position="176"/>
        <end position="185"/>
    </location>
</feature>
<evidence type="ECO:0000256" key="7">
    <source>
        <dbReference type="SAM" id="MobiDB-lite"/>
    </source>
</evidence>
<dbReference type="Gene3D" id="1.10.10.1180">
    <property type="entry name" value="MAN1, winged-helix domain"/>
    <property type="match status" value="1"/>
</dbReference>
<dbReference type="PANTHER" id="PTHR47808">
    <property type="entry name" value="INNER NUCLEAR MEMBRANE PROTEIN HEH2-RELATED"/>
    <property type="match status" value="1"/>
</dbReference>
<keyword evidence="3" id="KW-0812">Transmembrane</keyword>
<dbReference type="InterPro" id="IPR025856">
    <property type="entry name" value="HeH/LEM_domain"/>
</dbReference>
<keyword evidence="11" id="KW-1185">Reference proteome</keyword>
<evidence type="ECO:0000256" key="2">
    <source>
        <dbReference type="ARBA" id="ARBA00022553"/>
    </source>
</evidence>
<evidence type="ECO:0000259" key="8">
    <source>
        <dbReference type="Pfam" id="PF09402"/>
    </source>
</evidence>
<dbReference type="GO" id="GO:0003682">
    <property type="term" value="F:chromatin binding"/>
    <property type="evidence" value="ECO:0007669"/>
    <property type="project" value="InterPro"/>
</dbReference>
<keyword evidence="2" id="KW-0597">Phosphoprotein</keyword>
<feature type="compositionally biased region" description="Low complexity" evidence="7">
    <location>
        <begin position="128"/>
        <end position="162"/>
    </location>
</feature>
<dbReference type="GO" id="GO:0005783">
    <property type="term" value="C:endoplasmic reticulum"/>
    <property type="evidence" value="ECO:0007669"/>
    <property type="project" value="TreeGrafter"/>
</dbReference>
<evidence type="ECO:0000256" key="5">
    <source>
        <dbReference type="ARBA" id="ARBA00023136"/>
    </source>
</evidence>
<gene>
    <name evidence="10" type="primary">SRC1</name>
    <name evidence="10" type="ORF">IWW39_004056</name>
</gene>
<feature type="domain" description="Man1/Src1-like C-terminal" evidence="8">
    <location>
        <begin position="651"/>
        <end position="963"/>
    </location>
</feature>
<reference evidence="10" key="1">
    <citation type="submission" date="2022-07" db="EMBL/GenBank/DDBJ databases">
        <title>Phylogenomic reconstructions and comparative analyses of Kickxellomycotina fungi.</title>
        <authorList>
            <person name="Reynolds N.K."/>
            <person name="Stajich J.E."/>
            <person name="Barry K."/>
            <person name="Grigoriev I.V."/>
            <person name="Crous P."/>
            <person name="Smith M.E."/>
        </authorList>
    </citation>
    <scope>NUCLEOTIDE SEQUENCE</scope>
    <source>
        <strain evidence="10">CBS 109367</strain>
    </source>
</reference>
<feature type="compositionally biased region" description="Polar residues" evidence="7">
    <location>
        <begin position="288"/>
        <end position="298"/>
    </location>
</feature>
<keyword evidence="5" id="KW-0472">Membrane</keyword>
<feature type="compositionally biased region" description="Low complexity" evidence="7">
    <location>
        <begin position="510"/>
        <end position="524"/>
    </location>
</feature>
<feature type="compositionally biased region" description="Basic and acidic residues" evidence="7">
    <location>
        <begin position="221"/>
        <end position="233"/>
    </location>
</feature>
<dbReference type="Pfam" id="PF12949">
    <property type="entry name" value="HeH"/>
    <property type="match status" value="1"/>
</dbReference>
<feature type="region of interest" description="Disordered" evidence="7">
    <location>
        <begin position="82"/>
        <end position="116"/>
    </location>
</feature>
<comment type="caution">
    <text evidence="10">The sequence shown here is derived from an EMBL/GenBank/DDBJ whole genome shotgun (WGS) entry which is preliminary data.</text>
</comment>
<dbReference type="InterPro" id="IPR044780">
    <property type="entry name" value="Heh2/Src1"/>
</dbReference>
<sequence>MSEQYLDAGFDPQGLKMSAIRNILNKHSVEFPSNAKKSELLGILQRSVLDQASKLRKEAKKLKRVKADGRDIEVVPPGVSAIGDRTRARTPKVPERTRPPLVKRESKDEPKAPATPIAKAPVKAIAKAPVTPTARAPSTPTARPPVTARLPTTPTARPPVTTINKVPLRTSAKPVVSDKDKDKDKKKAKKIRPVAREAVVDSPPPKATMEKATVKAGAKRKLSDAEADGRAVDSGDEEMFTPAKARVNEAQRQRMAKHRHDDSPGNRPRKQVVATAAKKERAAGGNFSDENPFQSSPETARKRRRKADSAQAAASDVGPVTPMGALRKSQLSDLSFRVALPRATPPVEAAPVLETADDGGMDLAQHEGLGQHEDLDEPELAQSQDDDLVARFQQEPIEMPPARAEPPAGPPKFNLARPLGSAPSSRFTMTPDALRQLASSANQMPPPAPPSHHRRATTNQIGWQPPAPRIAAPRVPADDDSDGALQRRRVATLRQHVEGARAIGSHSRRSSVASAVSESRGVAAIPSRAARDRVAREPQFKRRRGLRAVVAWVGVAAAALAAWRTHEQWALGFGNARAELALPAPAPLPAAPSGSGALDLARHWAQHARAALVEPLGCPAHAECAVHVALPAWRDAEPGPRDQWLAGGRVVVQCDAGYVIAFPPLAPRWVPRVPACVRDASTELRVQALADALVAECQAHRGRVQCAGSARDYAGALMRRLVGAAEPPAPVDEAEEIERLGVSVSELRRAVSAGRSPQLGDDDFDVLFRLAVDELESQRGAQVEHFLVEDEESAEESFFVAQRPHLPLLCRARNVALESLLGNLPAVVGSMGAAVAALFVSRRIAARRAERRAADVLVGSALRRLKRQARRHYLDPALSPSPAIPSLQLRDLLLLAGGGAGPGSLPDTPEGEGSGQATVYYDPRARAGVWDRVRAVVERSANVRCRTTAVRGEPMRVWEWIGPLDDEEEEMFSPFGSPQRVL</sequence>
<feature type="region of interest" description="Disordered" evidence="7">
    <location>
        <begin position="399"/>
        <end position="482"/>
    </location>
</feature>
<organism evidence="10 11">
    <name type="scientific">Coemansia spiralis</name>
    <dbReference type="NCBI Taxonomy" id="417178"/>
    <lineage>
        <taxon>Eukaryota</taxon>
        <taxon>Fungi</taxon>
        <taxon>Fungi incertae sedis</taxon>
        <taxon>Zoopagomycota</taxon>
        <taxon>Kickxellomycotina</taxon>
        <taxon>Kickxellomycetes</taxon>
        <taxon>Kickxellales</taxon>
        <taxon>Kickxellaceae</taxon>
        <taxon>Coemansia</taxon>
    </lineage>
</organism>
<dbReference type="Pfam" id="PF09402">
    <property type="entry name" value="MSC"/>
    <property type="match status" value="1"/>
</dbReference>
<evidence type="ECO:0000313" key="11">
    <source>
        <dbReference type="Proteomes" id="UP001151516"/>
    </source>
</evidence>
<proteinExistence type="predicted"/>
<dbReference type="Proteomes" id="UP001151516">
    <property type="component" value="Unassembled WGS sequence"/>
</dbReference>
<dbReference type="AlphaFoldDB" id="A0A9W8GDN5"/>
<evidence type="ECO:0000259" key="9">
    <source>
        <dbReference type="Pfam" id="PF12949"/>
    </source>
</evidence>
<protein>
    <submittedName>
        <fullName evidence="10">Inner nuclear membrane protein enriched at telomere/subtelomere region</fullName>
    </submittedName>
</protein>
<feature type="compositionally biased region" description="Basic and acidic residues" evidence="7">
    <location>
        <begin position="529"/>
        <end position="538"/>
    </location>
</feature>
<evidence type="ECO:0000256" key="6">
    <source>
        <dbReference type="ARBA" id="ARBA00023242"/>
    </source>
</evidence>
<feature type="domain" description="HeH/LEM" evidence="9">
    <location>
        <begin position="15"/>
        <end position="45"/>
    </location>
</feature>
<feature type="region of interest" description="Disordered" evidence="7">
    <location>
        <begin position="342"/>
        <end position="386"/>
    </location>
</feature>
<keyword evidence="4" id="KW-1133">Transmembrane helix</keyword>
<dbReference type="PANTHER" id="PTHR47808:SF2">
    <property type="entry name" value="LEM DOMAIN-CONTAINING PROTEIN 2"/>
    <property type="match status" value="1"/>
</dbReference>
<evidence type="ECO:0000256" key="4">
    <source>
        <dbReference type="ARBA" id="ARBA00022989"/>
    </source>
</evidence>
<feature type="region of interest" description="Disordered" evidence="7">
    <location>
        <begin position="128"/>
        <end position="326"/>
    </location>
</feature>
<dbReference type="GO" id="GO:0005637">
    <property type="term" value="C:nuclear inner membrane"/>
    <property type="evidence" value="ECO:0007669"/>
    <property type="project" value="UniProtKB-SubCell"/>
</dbReference>
<name>A0A9W8GDN5_9FUNG</name>
<feature type="region of interest" description="Disordered" evidence="7">
    <location>
        <begin position="499"/>
        <end position="538"/>
    </location>
</feature>
<evidence type="ECO:0000313" key="10">
    <source>
        <dbReference type="EMBL" id="KAJ2685771.1"/>
    </source>
</evidence>
<feature type="compositionally biased region" description="Acidic residues" evidence="7">
    <location>
        <begin position="374"/>
        <end position="386"/>
    </location>
</feature>
<comment type="subcellular location">
    <subcellularLocation>
        <location evidence="1">Nucleus inner membrane</location>
    </subcellularLocation>
</comment>
<dbReference type="InterPro" id="IPR041885">
    <property type="entry name" value="MAN1_winged_helix_dom"/>
</dbReference>
<dbReference type="OrthoDB" id="2503928at2759"/>
<feature type="compositionally biased region" description="Basic and acidic residues" evidence="7">
    <location>
        <begin position="84"/>
        <end position="111"/>
    </location>
</feature>